<dbReference type="InterPro" id="IPR018488">
    <property type="entry name" value="cNMP-bd_CS"/>
</dbReference>
<dbReference type="EMBL" id="KQ981727">
    <property type="protein sequence ID" value="KYN37218.1"/>
    <property type="molecule type" value="Genomic_DNA"/>
</dbReference>
<proteinExistence type="predicted"/>
<protein>
    <submittedName>
        <fullName evidence="3">Potassium/sodium hyperpolarization-activated cyclic nucleotide-gated channel 1</fullName>
    </submittedName>
</protein>
<feature type="transmembrane region" description="Helical" evidence="1">
    <location>
        <begin position="107"/>
        <end position="127"/>
    </location>
</feature>
<dbReference type="PROSITE" id="PS50042">
    <property type="entry name" value="CNMP_BINDING_3"/>
    <property type="match status" value="1"/>
</dbReference>
<accession>A0A195F9W0</accession>
<feature type="transmembrane region" description="Helical" evidence="1">
    <location>
        <begin position="253"/>
        <end position="277"/>
    </location>
</feature>
<dbReference type="Gene3D" id="2.60.120.10">
    <property type="entry name" value="Jelly Rolls"/>
    <property type="match status" value="1"/>
</dbReference>
<dbReference type="InterPro" id="IPR051413">
    <property type="entry name" value="K/Na_HCN_channel"/>
</dbReference>
<dbReference type="GO" id="GO:0098855">
    <property type="term" value="C:HCN channel complex"/>
    <property type="evidence" value="ECO:0007669"/>
    <property type="project" value="TreeGrafter"/>
</dbReference>
<evidence type="ECO:0000313" key="3">
    <source>
        <dbReference type="EMBL" id="KYN37218.1"/>
    </source>
</evidence>
<dbReference type="AlphaFoldDB" id="A0A195F9W0"/>
<dbReference type="PANTHER" id="PTHR45689">
    <property type="entry name" value="I[[H]] CHANNEL, ISOFORM E"/>
    <property type="match status" value="1"/>
</dbReference>
<dbReference type="Pfam" id="PF00027">
    <property type="entry name" value="cNMP_binding"/>
    <property type="match status" value="1"/>
</dbReference>
<dbReference type="InterPro" id="IPR000595">
    <property type="entry name" value="cNMP-bd_dom"/>
</dbReference>
<keyword evidence="1" id="KW-1133">Transmembrane helix</keyword>
<dbReference type="SMART" id="SM00100">
    <property type="entry name" value="cNMP"/>
    <property type="match status" value="1"/>
</dbReference>
<dbReference type="PROSITE" id="PS00888">
    <property type="entry name" value="CNMP_BINDING_1"/>
    <property type="match status" value="1"/>
</dbReference>
<feature type="transmembrane region" description="Helical" evidence="1">
    <location>
        <begin position="358"/>
        <end position="377"/>
    </location>
</feature>
<dbReference type="CDD" id="cd00038">
    <property type="entry name" value="CAP_ED"/>
    <property type="match status" value="1"/>
</dbReference>
<keyword evidence="1" id="KW-0812">Transmembrane</keyword>
<dbReference type="SUPFAM" id="SSF51206">
    <property type="entry name" value="cAMP-binding domain-like"/>
    <property type="match status" value="1"/>
</dbReference>
<dbReference type="PANTHER" id="PTHR45689:SF14">
    <property type="entry name" value="CYCLIC NUCLEOTIDE-GATED CATION CHANNEL SUBUNIT A-LIKE PROTEIN"/>
    <property type="match status" value="1"/>
</dbReference>
<gene>
    <name evidence="3" type="ORF">ALC56_09009</name>
</gene>
<keyword evidence="4" id="KW-1185">Reference proteome</keyword>
<feature type="transmembrane region" description="Helical" evidence="1">
    <location>
        <begin position="298"/>
        <end position="319"/>
    </location>
</feature>
<reference evidence="3 4" key="1">
    <citation type="submission" date="2016-03" db="EMBL/GenBank/DDBJ databases">
        <title>Trachymyrmex septentrionalis WGS genome.</title>
        <authorList>
            <person name="Nygaard S."/>
            <person name="Hu H."/>
            <person name="Boomsma J."/>
            <person name="Zhang G."/>
        </authorList>
    </citation>
    <scope>NUCLEOTIDE SEQUENCE [LARGE SCALE GENOMIC DNA]</scope>
    <source>
        <strain evidence="3">Tsep2-gDNA-1</strain>
        <tissue evidence="3">Whole body</tissue>
    </source>
</reference>
<name>A0A195F9W0_9HYME</name>
<dbReference type="Gene3D" id="1.10.287.630">
    <property type="entry name" value="Helix hairpin bin"/>
    <property type="match status" value="1"/>
</dbReference>
<sequence length="630" mass="74981">MIEHICELSLKRENKFTFLKPLTFKIVWTTWCGISKYTPKCSFYMDNTATMVAEKIRHTGSKYWWIIHPFSYARHVLYIFYFSSYNKTYIVLFLIKRIHRFMWDTLMMAIFFIAFFTIPFMICFVIMDYEIIGLDIVNIPIYVICWIDIMLNCVTGYYDKKTMSIELKPIKIFIFYLKGFLMPDVLSSFPFDHMTLRWRRLPGNNPHYIVTLINIMPLMKLTRYYTFHSNLYYLFTHFKIKSFYFELYSTLLLGLYFIFWCSCLCYSIPILLMYFVNIPPIECEDCWMMKLEDNSLKFRFNNAAFIVLENILSSGYGIFVPETDIPIIFNSILMIIGRIIVCYILVIHLYQKLCIIKYFFFGLSNMLLCLSVMFLHIKAERKSSELKFQELTVQIKAYARQKQLLPHMKKRLLAYYHYRFKNAFFRTKRILSDLTEPLREEIALQSCRRLIENTAIFKNLPRNILQSIVKHLKFELYLPNDVIIKAGTQGDCMFFLSSGTVAVLTPTGKEVSFLKYSILDLRLYIAKKKFTLCYFEMCHLTDGAHFGEVALLVADQRRVASVVSIEVCELYRLDRKDFRNCIAVHSELFARIERIATERIEKTVRAEEQHKRFLMRPVREPNLHHISTKV</sequence>
<dbReference type="Gene3D" id="1.10.287.70">
    <property type="match status" value="1"/>
</dbReference>
<dbReference type="InterPro" id="IPR014710">
    <property type="entry name" value="RmlC-like_jellyroll"/>
</dbReference>
<dbReference type="STRING" id="34720.A0A195F9W0"/>
<dbReference type="GO" id="GO:0035725">
    <property type="term" value="P:sodium ion transmembrane transport"/>
    <property type="evidence" value="ECO:0007669"/>
    <property type="project" value="TreeGrafter"/>
</dbReference>
<evidence type="ECO:0000259" key="2">
    <source>
        <dbReference type="PROSITE" id="PS50042"/>
    </source>
</evidence>
<keyword evidence="1" id="KW-0472">Membrane</keyword>
<dbReference type="InterPro" id="IPR018490">
    <property type="entry name" value="cNMP-bd_dom_sf"/>
</dbReference>
<feature type="transmembrane region" description="Helical" evidence="1">
    <location>
        <begin position="139"/>
        <end position="158"/>
    </location>
</feature>
<feature type="domain" description="Cyclic nucleotide-binding" evidence="2">
    <location>
        <begin position="456"/>
        <end position="582"/>
    </location>
</feature>
<feature type="transmembrane region" description="Helical" evidence="1">
    <location>
        <begin position="325"/>
        <end position="346"/>
    </location>
</feature>
<organism evidence="3 4">
    <name type="scientific">Trachymyrmex septentrionalis</name>
    <dbReference type="NCBI Taxonomy" id="34720"/>
    <lineage>
        <taxon>Eukaryota</taxon>
        <taxon>Metazoa</taxon>
        <taxon>Ecdysozoa</taxon>
        <taxon>Arthropoda</taxon>
        <taxon>Hexapoda</taxon>
        <taxon>Insecta</taxon>
        <taxon>Pterygota</taxon>
        <taxon>Neoptera</taxon>
        <taxon>Endopterygota</taxon>
        <taxon>Hymenoptera</taxon>
        <taxon>Apocrita</taxon>
        <taxon>Aculeata</taxon>
        <taxon>Formicoidea</taxon>
        <taxon>Formicidae</taxon>
        <taxon>Myrmicinae</taxon>
        <taxon>Trachymyrmex</taxon>
    </lineage>
</organism>
<dbReference type="Proteomes" id="UP000078541">
    <property type="component" value="Unassembled WGS sequence"/>
</dbReference>
<feature type="transmembrane region" description="Helical" evidence="1">
    <location>
        <begin position="75"/>
        <end position="95"/>
    </location>
</feature>
<evidence type="ECO:0000313" key="4">
    <source>
        <dbReference type="Proteomes" id="UP000078541"/>
    </source>
</evidence>
<dbReference type="GO" id="GO:0005249">
    <property type="term" value="F:voltage-gated potassium channel activity"/>
    <property type="evidence" value="ECO:0007669"/>
    <property type="project" value="TreeGrafter"/>
</dbReference>
<dbReference type="SUPFAM" id="SSF81324">
    <property type="entry name" value="Voltage-gated potassium channels"/>
    <property type="match status" value="1"/>
</dbReference>
<evidence type="ECO:0000256" key="1">
    <source>
        <dbReference type="SAM" id="Phobius"/>
    </source>
</evidence>
<dbReference type="GO" id="GO:0003254">
    <property type="term" value="P:regulation of membrane depolarization"/>
    <property type="evidence" value="ECO:0007669"/>
    <property type="project" value="TreeGrafter"/>
</dbReference>